<evidence type="ECO:0000313" key="3">
    <source>
        <dbReference type="EMBL" id="KAF7232579.1"/>
    </source>
</evidence>
<feature type="transmembrane region" description="Helical" evidence="2">
    <location>
        <begin position="156"/>
        <end position="175"/>
    </location>
</feature>
<comment type="caution">
    <text evidence="3">The sequence shown here is derived from an EMBL/GenBank/DDBJ whole genome shotgun (WGS) entry which is preliminary data.</text>
</comment>
<keyword evidence="2" id="KW-0472">Membrane</keyword>
<protein>
    <submittedName>
        <fullName evidence="3">Uncharacterized protein</fullName>
    </submittedName>
</protein>
<feature type="transmembrane region" description="Helical" evidence="2">
    <location>
        <begin position="86"/>
        <end position="106"/>
    </location>
</feature>
<gene>
    <name evidence="3" type="ORF">EG68_10014</name>
</gene>
<keyword evidence="2" id="KW-1133">Transmembrane helix</keyword>
<reference evidence="3" key="1">
    <citation type="submission" date="2019-07" db="EMBL/GenBank/DDBJ databases">
        <title>Annotation for the trematode Paragonimus miyazaki's.</title>
        <authorList>
            <person name="Choi Y.-J."/>
        </authorList>
    </citation>
    <scope>NUCLEOTIDE SEQUENCE</scope>
    <source>
        <strain evidence="3">Japan</strain>
    </source>
</reference>
<feature type="transmembrane region" description="Helical" evidence="2">
    <location>
        <begin position="187"/>
        <end position="220"/>
    </location>
</feature>
<feature type="region of interest" description="Disordered" evidence="1">
    <location>
        <begin position="227"/>
        <end position="249"/>
    </location>
</feature>
<feature type="transmembrane region" description="Helical" evidence="2">
    <location>
        <begin position="126"/>
        <end position="144"/>
    </location>
</feature>
<evidence type="ECO:0000256" key="1">
    <source>
        <dbReference type="SAM" id="MobiDB-lite"/>
    </source>
</evidence>
<feature type="transmembrane region" description="Helical" evidence="2">
    <location>
        <begin position="52"/>
        <end position="74"/>
    </location>
</feature>
<proteinExistence type="predicted"/>
<evidence type="ECO:0000256" key="2">
    <source>
        <dbReference type="SAM" id="Phobius"/>
    </source>
</evidence>
<accession>A0A8S9Y9E1</accession>
<keyword evidence="4" id="KW-1185">Reference proteome</keyword>
<dbReference type="EMBL" id="JTDE01021706">
    <property type="protein sequence ID" value="KAF7232579.1"/>
    <property type="molecule type" value="Genomic_DNA"/>
</dbReference>
<dbReference type="Proteomes" id="UP000822476">
    <property type="component" value="Unassembled WGS sequence"/>
</dbReference>
<sequence length="385" mass="43641">MFMYARGAKNLRQIRCYLLLACQILFITACKLMVQLVGIFVPERRYCETVGLFQLGIHAIFHALNLVVSVLVFAIRRSHSPISLMVKFSACAYVFGVLYTVIASFYLKRQFVKLNCMPLQMFKLMAYPFIGISLGSIPFIIRFLCSPPYRHWDEWVGAIIQTMVAIAPWIEAIITRSELSWHGYSEYHFVLLMLIQALVLVVYYGLLKYSILLLIVKGIFRHKCSKKNRTPTSSKLPGLTHSESDSNSEPRNFISQLLEADQRQRNSRGTDSSATTVSQLRSLSPSINLDIDETGHGAREIEFSTVAFPRSRFMSSMKKMTPTHHSSVLEPSAGWLSAPPEDTDLTLPLVNEVISVERKSLRGRRKTGSMRHSAGRVRYYGKSIG</sequence>
<dbReference type="OrthoDB" id="10363521at2759"/>
<dbReference type="PROSITE" id="PS51257">
    <property type="entry name" value="PROKAR_LIPOPROTEIN"/>
    <property type="match status" value="1"/>
</dbReference>
<dbReference type="AlphaFoldDB" id="A0A8S9Y9E1"/>
<organism evidence="3 4">
    <name type="scientific">Paragonimus skrjabini miyazakii</name>
    <dbReference type="NCBI Taxonomy" id="59628"/>
    <lineage>
        <taxon>Eukaryota</taxon>
        <taxon>Metazoa</taxon>
        <taxon>Spiralia</taxon>
        <taxon>Lophotrochozoa</taxon>
        <taxon>Platyhelminthes</taxon>
        <taxon>Trematoda</taxon>
        <taxon>Digenea</taxon>
        <taxon>Plagiorchiida</taxon>
        <taxon>Troglotremata</taxon>
        <taxon>Troglotrematidae</taxon>
        <taxon>Paragonimus</taxon>
    </lineage>
</organism>
<evidence type="ECO:0000313" key="4">
    <source>
        <dbReference type="Proteomes" id="UP000822476"/>
    </source>
</evidence>
<keyword evidence="2" id="KW-0812">Transmembrane</keyword>
<feature type="transmembrane region" description="Helical" evidence="2">
    <location>
        <begin position="16"/>
        <end position="40"/>
    </location>
</feature>
<name>A0A8S9Y9E1_9TREM</name>